<evidence type="ECO:0000313" key="3">
    <source>
        <dbReference type="Proteomes" id="UP000233343"/>
    </source>
</evidence>
<keyword evidence="1" id="KW-0812">Transmembrane</keyword>
<comment type="caution">
    <text evidence="2">The sequence shown here is derived from an EMBL/GenBank/DDBJ whole genome shotgun (WGS) entry which is preliminary data.</text>
</comment>
<feature type="transmembrane region" description="Helical" evidence="1">
    <location>
        <begin position="34"/>
        <end position="58"/>
    </location>
</feature>
<sequence>MTRKNRYMLCLLLAGVLLYYAVPRLNLYSGGAEGIFTISWLLFALVVIAGNLTAMLYAPHQRARKSKRIAQRSLKKRVRSYD</sequence>
<keyword evidence="3" id="KW-1185">Reference proteome</keyword>
<evidence type="ECO:0000313" key="2">
    <source>
        <dbReference type="EMBL" id="PKG30677.1"/>
    </source>
</evidence>
<protein>
    <submittedName>
        <fullName evidence="2">Uncharacterized protein</fullName>
    </submittedName>
</protein>
<name>A0A2N0ZMF1_9BACI</name>
<evidence type="ECO:0000256" key="1">
    <source>
        <dbReference type="SAM" id="Phobius"/>
    </source>
</evidence>
<proteinExistence type="predicted"/>
<reference evidence="2 3" key="1">
    <citation type="journal article" date="2010" name="Int. J. Syst. Evol. Microbiol.">
        <title>Bacillus horneckiae sp. nov., isolated from a spacecraft-assembly clean room.</title>
        <authorList>
            <person name="Vaishampayan P."/>
            <person name="Probst A."/>
            <person name="Krishnamurthi S."/>
            <person name="Ghosh S."/>
            <person name="Osman S."/>
            <person name="McDowall A."/>
            <person name="Ruckmani A."/>
            <person name="Mayilraj S."/>
            <person name="Venkateswaran K."/>
        </authorList>
    </citation>
    <scope>NUCLEOTIDE SEQUENCE [LARGE SCALE GENOMIC DNA]</scope>
    <source>
        <strain evidence="3">1PO1SC</strain>
    </source>
</reference>
<gene>
    <name evidence="2" type="ORF">CWS20_01970</name>
</gene>
<dbReference type="AlphaFoldDB" id="A0A2N0ZMF1"/>
<accession>A0A2N0ZMF1</accession>
<organism evidence="2 3">
    <name type="scientific">Cytobacillus horneckiae</name>
    <dbReference type="NCBI Taxonomy" id="549687"/>
    <lineage>
        <taxon>Bacteria</taxon>
        <taxon>Bacillati</taxon>
        <taxon>Bacillota</taxon>
        <taxon>Bacilli</taxon>
        <taxon>Bacillales</taxon>
        <taxon>Bacillaceae</taxon>
        <taxon>Cytobacillus</taxon>
    </lineage>
</organism>
<dbReference type="RefSeq" id="WP_066191375.1">
    <property type="nucleotide sequence ID" value="NZ_JAFDQP010000007.1"/>
</dbReference>
<dbReference type="Proteomes" id="UP000233343">
    <property type="component" value="Unassembled WGS sequence"/>
</dbReference>
<keyword evidence="1" id="KW-1133">Transmembrane helix</keyword>
<dbReference type="EMBL" id="PISD01000006">
    <property type="protein sequence ID" value="PKG30677.1"/>
    <property type="molecule type" value="Genomic_DNA"/>
</dbReference>
<keyword evidence="1" id="KW-0472">Membrane</keyword>